<dbReference type="PANTHER" id="PTHR32494:SF5">
    <property type="entry name" value="ALLANTOATE AMIDOHYDROLASE"/>
    <property type="match status" value="1"/>
</dbReference>
<evidence type="ECO:0000259" key="4">
    <source>
        <dbReference type="Pfam" id="PF07687"/>
    </source>
</evidence>
<protein>
    <submittedName>
        <fullName evidence="5">N-carbamoyl-L-amino-acid hydrolase</fullName>
    </submittedName>
    <submittedName>
        <fullName evidence="6">Zn-dependent hydrolase</fullName>
    </submittedName>
</protein>
<dbReference type="Pfam" id="PF01546">
    <property type="entry name" value="Peptidase_M20"/>
    <property type="match status" value="1"/>
</dbReference>
<feature type="binding site" evidence="3">
    <location>
        <position position="100"/>
    </location>
    <ligand>
        <name>Zn(2+)</name>
        <dbReference type="ChEBI" id="CHEBI:29105"/>
        <label>1</label>
    </ligand>
</feature>
<dbReference type="Pfam" id="PF07687">
    <property type="entry name" value="M20_dimer"/>
    <property type="match status" value="1"/>
</dbReference>
<dbReference type="Proteomes" id="UP000297963">
    <property type="component" value="Unassembled WGS sequence"/>
</dbReference>
<proteinExistence type="inferred from homology"/>
<evidence type="ECO:0000256" key="1">
    <source>
        <dbReference type="ARBA" id="ARBA00006153"/>
    </source>
</evidence>
<dbReference type="InterPro" id="IPR002933">
    <property type="entry name" value="Peptidase_M20"/>
</dbReference>
<evidence type="ECO:0000313" key="6">
    <source>
        <dbReference type="EMBL" id="TFB87883.1"/>
    </source>
</evidence>
<feature type="domain" description="Peptidase M20 dimerisation" evidence="4">
    <location>
        <begin position="221"/>
        <end position="321"/>
    </location>
</feature>
<dbReference type="Gene3D" id="3.40.630.10">
    <property type="entry name" value="Zn peptidases"/>
    <property type="match status" value="1"/>
</dbReference>
<feature type="binding site" evidence="3">
    <location>
        <position position="135"/>
    </location>
    <ligand>
        <name>Zn(2+)</name>
        <dbReference type="ChEBI" id="CHEBI:29105"/>
        <label>2</label>
    </ligand>
</feature>
<evidence type="ECO:0000313" key="7">
    <source>
        <dbReference type="Proteomes" id="UP000199681"/>
    </source>
</evidence>
<dbReference type="NCBIfam" id="TIGR01879">
    <property type="entry name" value="hydantase"/>
    <property type="match status" value="1"/>
</dbReference>
<evidence type="ECO:0000256" key="3">
    <source>
        <dbReference type="PIRSR" id="PIRSR001235-1"/>
    </source>
</evidence>
<feature type="binding site" evidence="3">
    <location>
        <position position="100"/>
    </location>
    <ligand>
        <name>Zn(2+)</name>
        <dbReference type="ChEBI" id="CHEBI:29105"/>
        <label>2</label>
    </ligand>
</feature>
<evidence type="ECO:0000313" key="5">
    <source>
        <dbReference type="EMBL" id="SFH75860.1"/>
    </source>
</evidence>
<dbReference type="SUPFAM" id="SSF53187">
    <property type="entry name" value="Zn-dependent exopeptidases"/>
    <property type="match status" value="1"/>
</dbReference>
<feature type="binding site" evidence="3">
    <location>
        <position position="198"/>
    </location>
    <ligand>
        <name>Zn(2+)</name>
        <dbReference type="ChEBI" id="CHEBI:29105"/>
        <label>1</label>
    </ligand>
</feature>
<sequence length="418" mass="43512">MNTSTARLSVNGPRLVADLKALGSIGCGPGGGLDRTSFSAADGEARAWLLGRCAEAGLRAEVDGIGNIVVSPDYDARTAAQPAVWSGSHIDTVPNGGAFDGALGVLAALECLRRIQEERPALDRPVRAVMFTDEEGNYAHLFGSSALARGFSRTELESLTGRDGDRFADTFAATGGDLDAATATKLDPATLHATVELHIEQGPTLEQLGHDIGVVTGIVALGGGVVSFRGRADHAGTTPMNQRRDALTAAGALLVALPEVASSVSERAVVTSGIVTVEPGSANVIPGLARVTVDFREAETDLVDALQTTIVDVAREIALRYGVQVEFDFEVTIPPVRLDASIQATIEAAAAARELLYSSLPSGAGHDSQNMAQLAPTGMIFVPSIDGRSHCPEENTAWIDVENGANVLLDTLLSLARD</sequence>
<comment type="similarity">
    <text evidence="1">Belongs to the peptidase M20 family.</text>
</comment>
<dbReference type="NCBIfam" id="NF006771">
    <property type="entry name" value="PRK09290.1-5"/>
    <property type="match status" value="1"/>
</dbReference>
<name>A0A1I3CMQ8_9MICO</name>
<organism evidence="6 8">
    <name type="scientific">Cryobacterium levicorallinum</name>
    <dbReference type="NCBI Taxonomy" id="995038"/>
    <lineage>
        <taxon>Bacteria</taxon>
        <taxon>Bacillati</taxon>
        <taxon>Actinomycetota</taxon>
        <taxon>Actinomycetes</taxon>
        <taxon>Micrococcales</taxon>
        <taxon>Microbacteriaceae</taxon>
        <taxon>Cryobacterium</taxon>
    </lineage>
</organism>
<evidence type="ECO:0000256" key="2">
    <source>
        <dbReference type="ARBA" id="ARBA00022801"/>
    </source>
</evidence>
<dbReference type="RefSeq" id="WP_092451422.1">
    <property type="nucleotide sequence ID" value="NZ_BKAC01000015.1"/>
</dbReference>
<keyword evidence="2 6" id="KW-0378">Hydrolase</keyword>
<dbReference type="GO" id="GO:0046872">
    <property type="term" value="F:metal ion binding"/>
    <property type="evidence" value="ECO:0007669"/>
    <property type="project" value="UniProtKB-KW"/>
</dbReference>
<dbReference type="SUPFAM" id="SSF55031">
    <property type="entry name" value="Bacterial exopeptidase dimerisation domain"/>
    <property type="match status" value="1"/>
</dbReference>
<evidence type="ECO:0000313" key="8">
    <source>
        <dbReference type="Proteomes" id="UP000297963"/>
    </source>
</evidence>
<dbReference type="InterPro" id="IPR010158">
    <property type="entry name" value="Amidase_Cbmase"/>
</dbReference>
<dbReference type="STRING" id="995038.SAMN05216274_11415"/>
<dbReference type="InterPro" id="IPR036264">
    <property type="entry name" value="Bact_exopeptidase_dim_dom"/>
</dbReference>
<dbReference type="GO" id="GO:0016813">
    <property type="term" value="F:hydrolase activity, acting on carbon-nitrogen (but not peptide) bonds, in linear amidines"/>
    <property type="evidence" value="ECO:0007669"/>
    <property type="project" value="InterPro"/>
</dbReference>
<accession>A0A1I3CMQ8</accession>
<dbReference type="Gene3D" id="3.30.70.360">
    <property type="match status" value="1"/>
</dbReference>
<dbReference type="EMBL" id="SOFE01000006">
    <property type="protein sequence ID" value="TFB87883.1"/>
    <property type="molecule type" value="Genomic_DNA"/>
</dbReference>
<keyword evidence="3" id="KW-0862">Zinc</keyword>
<dbReference type="EMBL" id="FOPW01000014">
    <property type="protein sequence ID" value="SFH75860.1"/>
    <property type="molecule type" value="Genomic_DNA"/>
</dbReference>
<dbReference type="InterPro" id="IPR011650">
    <property type="entry name" value="Peptidase_M20_dimer"/>
</dbReference>
<keyword evidence="7" id="KW-1185">Reference proteome</keyword>
<comment type="caution">
    <text evidence="6">The sequence shown here is derived from an EMBL/GenBank/DDBJ whole genome shotgun (WGS) entry which is preliminary data.</text>
</comment>
<comment type="cofactor">
    <cofactor evidence="3">
        <name>Zn(2+)</name>
        <dbReference type="ChEBI" id="CHEBI:29105"/>
    </cofactor>
    <text evidence="3">Binds 2 Zn(2+) ions per subunit.</text>
</comment>
<keyword evidence="3" id="KW-0479">Metal-binding</keyword>
<gene>
    <name evidence="6" type="ORF">E3O11_03515</name>
    <name evidence="5" type="ORF">SAMN05216274_11415</name>
</gene>
<feature type="binding site" evidence="3">
    <location>
        <position position="390"/>
    </location>
    <ligand>
        <name>Zn(2+)</name>
        <dbReference type="ChEBI" id="CHEBI:29105"/>
        <label>2</label>
    </ligand>
</feature>
<dbReference type="AlphaFoldDB" id="A0A1I3CMQ8"/>
<reference evidence="6 8" key="2">
    <citation type="submission" date="2019-03" db="EMBL/GenBank/DDBJ databases">
        <title>Genomics of glacier-inhabiting Cryobacterium strains.</title>
        <authorList>
            <person name="Liu Q."/>
            <person name="Xin Y.-H."/>
        </authorList>
    </citation>
    <scope>NUCLEOTIDE SEQUENCE [LARGE SCALE GENOMIC DNA]</scope>
    <source>
        <strain evidence="6 8">Hh34</strain>
    </source>
</reference>
<dbReference type="Proteomes" id="UP000199681">
    <property type="component" value="Unassembled WGS sequence"/>
</dbReference>
<dbReference type="PIRSF" id="PIRSF001235">
    <property type="entry name" value="Amidase_carbamoylase"/>
    <property type="match status" value="1"/>
</dbReference>
<feature type="binding site" evidence="3">
    <location>
        <position position="89"/>
    </location>
    <ligand>
        <name>Zn(2+)</name>
        <dbReference type="ChEBI" id="CHEBI:29105"/>
        <label>1</label>
    </ligand>
</feature>
<dbReference type="PANTHER" id="PTHR32494">
    <property type="entry name" value="ALLANTOATE DEIMINASE-RELATED"/>
    <property type="match status" value="1"/>
</dbReference>
<reference evidence="5 7" key="1">
    <citation type="submission" date="2016-10" db="EMBL/GenBank/DDBJ databases">
        <authorList>
            <person name="Varghese N."/>
            <person name="Submissions S."/>
        </authorList>
    </citation>
    <scope>NUCLEOTIDE SEQUENCE [LARGE SCALE GENOMIC DNA]</scope>
    <source>
        <strain evidence="5 7">GMCC 1.11211</strain>
    </source>
</reference>
<dbReference type="CDD" id="cd03884">
    <property type="entry name" value="M20_bAS"/>
    <property type="match status" value="1"/>
</dbReference>